<dbReference type="AlphaFoldDB" id="A0A7C3SHQ5"/>
<dbReference type="InterPro" id="IPR035907">
    <property type="entry name" value="Hppk_sf"/>
</dbReference>
<evidence type="ECO:0000256" key="12">
    <source>
        <dbReference type="ARBA" id="ARBA00033413"/>
    </source>
</evidence>
<keyword evidence="6" id="KW-0547">Nucleotide-binding</keyword>
<keyword evidence="5 15" id="KW-0808">Transferase</keyword>
<organism evidence="15">
    <name type="scientific">Desulfobacca acetoxidans</name>
    <dbReference type="NCBI Taxonomy" id="60893"/>
    <lineage>
        <taxon>Bacteria</taxon>
        <taxon>Pseudomonadati</taxon>
        <taxon>Thermodesulfobacteriota</taxon>
        <taxon>Desulfobaccia</taxon>
        <taxon>Desulfobaccales</taxon>
        <taxon>Desulfobaccaceae</taxon>
        <taxon>Desulfobacca</taxon>
    </lineage>
</organism>
<sequence>MPLGPAEITAIKPVIAYIGLGANLGDPPRQIEEALRRLGEVEEVEVLKVSTFYLTPPLGPPGQPWYVNAVAQIKTRLTPEELLRVLLGIEKAMGRRRGERWGPRLIDLDLLLYNGEIITGPELTVPHPEMHRRAFVLAPLMEIAPEAWHPVLQKTVAELWQCLEAADREAVKPLPAPAADSRPLAGCRGKGSKKR</sequence>
<dbReference type="InterPro" id="IPR000550">
    <property type="entry name" value="Hppk"/>
</dbReference>
<evidence type="ECO:0000256" key="10">
    <source>
        <dbReference type="ARBA" id="ARBA00029409"/>
    </source>
</evidence>
<keyword evidence="7 15" id="KW-0418">Kinase</keyword>
<dbReference type="PANTHER" id="PTHR43071:SF1">
    <property type="entry name" value="2-AMINO-4-HYDROXY-6-HYDROXYMETHYLDIHYDROPTERIDINE PYROPHOSPHOKINASE"/>
    <property type="match status" value="1"/>
</dbReference>
<evidence type="ECO:0000256" key="2">
    <source>
        <dbReference type="ARBA" id="ARBA00005810"/>
    </source>
</evidence>
<evidence type="ECO:0000256" key="5">
    <source>
        <dbReference type="ARBA" id="ARBA00022679"/>
    </source>
</evidence>
<gene>
    <name evidence="15" type="primary">folK</name>
    <name evidence="15" type="ORF">ENV62_01290</name>
</gene>
<keyword evidence="9" id="KW-0289">Folate biosynthesis</keyword>
<reference evidence="15" key="1">
    <citation type="journal article" date="2020" name="mSystems">
        <title>Genome- and Community-Level Interaction Insights into Carbon Utilization and Element Cycling Functions of Hydrothermarchaeota in Hydrothermal Sediment.</title>
        <authorList>
            <person name="Zhou Z."/>
            <person name="Liu Y."/>
            <person name="Xu W."/>
            <person name="Pan J."/>
            <person name="Luo Z.H."/>
            <person name="Li M."/>
        </authorList>
    </citation>
    <scope>NUCLEOTIDE SEQUENCE [LARGE SCALE GENOMIC DNA]</scope>
    <source>
        <strain evidence="15">SpSt-776</strain>
    </source>
</reference>
<comment type="caution">
    <text evidence="15">The sequence shown here is derived from an EMBL/GenBank/DDBJ whole genome shotgun (WGS) entry which is preliminary data.</text>
</comment>
<evidence type="ECO:0000256" key="1">
    <source>
        <dbReference type="ARBA" id="ARBA00005051"/>
    </source>
</evidence>
<comment type="similarity">
    <text evidence="2">Belongs to the HPPK family.</text>
</comment>
<dbReference type="EMBL" id="DTHB01000016">
    <property type="protein sequence ID" value="HGB13862.1"/>
    <property type="molecule type" value="Genomic_DNA"/>
</dbReference>
<evidence type="ECO:0000256" key="9">
    <source>
        <dbReference type="ARBA" id="ARBA00022909"/>
    </source>
</evidence>
<evidence type="ECO:0000256" key="3">
    <source>
        <dbReference type="ARBA" id="ARBA00013253"/>
    </source>
</evidence>
<dbReference type="GO" id="GO:0046656">
    <property type="term" value="P:folic acid biosynthetic process"/>
    <property type="evidence" value="ECO:0007669"/>
    <property type="project" value="UniProtKB-KW"/>
</dbReference>
<comment type="function">
    <text evidence="10">Catalyzes the transfer of pyrophosphate from adenosine triphosphate (ATP) to 6-hydroxymethyl-7,8-dihydropterin, an enzymatic step in folate biosynthesis pathway.</text>
</comment>
<name>A0A7C3SHQ5_9BACT</name>
<evidence type="ECO:0000256" key="6">
    <source>
        <dbReference type="ARBA" id="ARBA00022741"/>
    </source>
</evidence>
<dbReference type="PROSITE" id="PS00794">
    <property type="entry name" value="HPPK"/>
    <property type="match status" value="1"/>
</dbReference>
<accession>A0A7C3SHQ5</accession>
<feature type="region of interest" description="Disordered" evidence="13">
    <location>
        <begin position="172"/>
        <end position="195"/>
    </location>
</feature>
<comment type="pathway">
    <text evidence="1">Cofactor biosynthesis; tetrahydrofolate biosynthesis; 2-amino-4-hydroxy-6-hydroxymethyl-7,8-dihydropteridine diphosphate from 7,8-dihydroneopterin triphosphate: step 4/4.</text>
</comment>
<evidence type="ECO:0000256" key="8">
    <source>
        <dbReference type="ARBA" id="ARBA00022840"/>
    </source>
</evidence>
<dbReference type="Gene3D" id="3.30.70.560">
    <property type="entry name" value="7,8-Dihydro-6-hydroxymethylpterin-pyrophosphokinase HPPK"/>
    <property type="match status" value="1"/>
</dbReference>
<dbReference type="CDD" id="cd00483">
    <property type="entry name" value="HPPK"/>
    <property type="match status" value="1"/>
</dbReference>
<evidence type="ECO:0000259" key="14">
    <source>
        <dbReference type="PROSITE" id="PS00794"/>
    </source>
</evidence>
<dbReference type="GO" id="GO:0016301">
    <property type="term" value="F:kinase activity"/>
    <property type="evidence" value="ECO:0007669"/>
    <property type="project" value="UniProtKB-KW"/>
</dbReference>
<evidence type="ECO:0000313" key="15">
    <source>
        <dbReference type="EMBL" id="HGB13862.1"/>
    </source>
</evidence>
<dbReference type="GO" id="GO:0003848">
    <property type="term" value="F:2-amino-4-hydroxy-6-hydroxymethyldihydropteridine diphosphokinase activity"/>
    <property type="evidence" value="ECO:0007669"/>
    <property type="project" value="UniProtKB-EC"/>
</dbReference>
<keyword evidence="8" id="KW-0067">ATP-binding</keyword>
<evidence type="ECO:0000256" key="13">
    <source>
        <dbReference type="SAM" id="MobiDB-lite"/>
    </source>
</evidence>
<protein>
    <recommendedName>
        <fullName evidence="4">2-amino-4-hydroxy-6-hydroxymethyldihydropteridine pyrophosphokinase</fullName>
        <ecNumber evidence="3">2.7.6.3</ecNumber>
    </recommendedName>
    <alternativeName>
        <fullName evidence="11">6-hydroxymethyl-7,8-dihydropterin pyrophosphokinase</fullName>
    </alternativeName>
    <alternativeName>
        <fullName evidence="12">7,8-dihydro-6-hydroxymethylpterin-pyrophosphokinase</fullName>
    </alternativeName>
</protein>
<dbReference type="Pfam" id="PF01288">
    <property type="entry name" value="HPPK"/>
    <property type="match status" value="1"/>
</dbReference>
<dbReference type="EC" id="2.7.6.3" evidence="3"/>
<evidence type="ECO:0000256" key="7">
    <source>
        <dbReference type="ARBA" id="ARBA00022777"/>
    </source>
</evidence>
<dbReference type="PANTHER" id="PTHR43071">
    <property type="entry name" value="2-AMINO-4-HYDROXY-6-HYDROXYMETHYLDIHYDROPTERIDINE PYROPHOSPHOKINASE"/>
    <property type="match status" value="1"/>
</dbReference>
<dbReference type="SUPFAM" id="SSF55083">
    <property type="entry name" value="6-hydroxymethyl-7,8-dihydropterin pyrophosphokinase, HPPK"/>
    <property type="match status" value="1"/>
</dbReference>
<dbReference type="NCBIfam" id="TIGR01498">
    <property type="entry name" value="folK"/>
    <property type="match status" value="1"/>
</dbReference>
<dbReference type="GO" id="GO:0046654">
    <property type="term" value="P:tetrahydrofolate biosynthetic process"/>
    <property type="evidence" value="ECO:0007669"/>
    <property type="project" value="UniProtKB-UniPathway"/>
</dbReference>
<proteinExistence type="inferred from homology"/>
<evidence type="ECO:0000256" key="11">
    <source>
        <dbReference type="ARBA" id="ARBA00029766"/>
    </source>
</evidence>
<evidence type="ECO:0000256" key="4">
    <source>
        <dbReference type="ARBA" id="ARBA00016218"/>
    </source>
</evidence>
<dbReference type="UniPathway" id="UPA00077">
    <property type="reaction ID" value="UER00155"/>
</dbReference>
<feature type="domain" description="7,8-dihydro-6-hydroxymethylpterin-pyrophosphokinase" evidence="14">
    <location>
        <begin position="100"/>
        <end position="111"/>
    </location>
</feature>
<dbReference type="GO" id="GO:0005524">
    <property type="term" value="F:ATP binding"/>
    <property type="evidence" value="ECO:0007669"/>
    <property type="project" value="UniProtKB-KW"/>
</dbReference>